<dbReference type="PROSITE" id="PS50111">
    <property type="entry name" value="CHEMOTAXIS_TRANSDUC_2"/>
    <property type="match status" value="1"/>
</dbReference>
<dbReference type="InterPro" id="IPR013587">
    <property type="entry name" value="Nitrate/nitrite_sensing"/>
</dbReference>
<feature type="domain" description="NIT" evidence="7">
    <location>
        <begin position="54"/>
        <end position="299"/>
    </location>
</feature>
<dbReference type="CDD" id="cd11386">
    <property type="entry name" value="MCP_signal"/>
    <property type="match status" value="1"/>
</dbReference>
<evidence type="ECO:0000256" key="3">
    <source>
        <dbReference type="ARBA" id="ARBA00029447"/>
    </source>
</evidence>
<comment type="caution">
    <text evidence="8">The sequence shown here is derived from an EMBL/GenBank/DDBJ whole genome shotgun (WGS) entry which is preliminary data.</text>
</comment>
<name>A0A3E0U1T4_9GAMM</name>
<evidence type="ECO:0000256" key="2">
    <source>
        <dbReference type="ARBA" id="ARBA00023224"/>
    </source>
</evidence>
<dbReference type="SMART" id="SM00283">
    <property type="entry name" value="MA"/>
    <property type="match status" value="1"/>
</dbReference>
<dbReference type="AlphaFoldDB" id="A0A3E0U1T4"/>
<dbReference type="PANTHER" id="PTHR32089:SF70">
    <property type="entry name" value="ENERGY TAXIS MODULATING METHYL ACCEPTING SENSORY TRANSDUCER"/>
    <property type="match status" value="1"/>
</dbReference>
<comment type="subcellular location">
    <subcellularLocation>
        <location evidence="1">Membrane</location>
    </subcellularLocation>
</comment>
<feature type="transmembrane region" description="Helical" evidence="5">
    <location>
        <begin position="303"/>
        <end position="328"/>
    </location>
</feature>
<dbReference type="InterPro" id="IPR010910">
    <property type="entry name" value="Nitrate/nitrite_sensing_bac"/>
</dbReference>
<keyword evidence="5" id="KW-0812">Transmembrane</keyword>
<dbReference type="SUPFAM" id="SSF58104">
    <property type="entry name" value="Methyl-accepting chemotaxis protein (MCP) signaling domain"/>
    <property type="match status" value="1"/>
</dbReference>
<dbReference type="GO" id="GO:0006935">
    <property type="term" value="P:chemotaxis"/>
    <property type="evidence" value="ECO:0007669"/>
    <property type="project" value="UniProtKB-ARBA"/>
</dbReference>
<keyword evidence="9" id="KW-1185">Reference proteome</keyword>
<dbReference type="GO" id="GO:0016020">
    <property type="term" value="C:membrane"/>
    <property type="evidence" value="ECO:0007669"/>
    <property type="project" value="UniProtKB-SubCell"/>
</dbReference>
<dbReference type="PANTHER" id="PTHR32089">
    <property type="entry name" value="METHYL-ACCEPTING CHEMOTAXIS PROTEIN MCPB"/>
    <property type="match status" value="1"/>
</dbReference>
<feature type="transmembrane region" description="Helical" evidence="5">
    <location>
        <begin position="12"/>
        <end position="31"/>
    </location>
</feature>
<organism evidence="8 9">
    <name type="scientific">Thalassotalea euphylliae</name>
    <dbReference type="NCBI Taxonomy" id="1655234"/>
    <lineage>
        <taxon>Bacteria</taxon>
        <taxon>Pseudomonadati</taxon>
        <taxon>Pseudomonadota</taxon>
        <taxon>Gammaproteobacteria</taxon>
        <taxon>Alteromonadales</taxon>
        <taxon>Colwelliaceae</taxon>
        <taxon>Thalassotalea</taxon>
    </lineage>
</organism>
<evidence type="ECO:0000313" key="8">
    <source>
        <dbReference type="EMBL" id="REL30002.1"/>
    </source>
</evidence>
<dbReference type="GO" id="GO:0007165">
    <property type="term" value="P:signal transduction"/>
    <property type="evidence" value="ECO:0007669"/>
    <property type="project" value="UniProtKB-KW"/>
</dbReference>
<dbReference type="Gene3D" id="1.10.287.950">
    <property type="entry name" value="Methyl-accepting chemotaxis protein"/>
    <property type="match status" value="1"/>
</dbReference>
<evidence type="ECO:0000313" key="9">
    <source>
        <dbReference type="Proteomes" id="UP000256899"/>
    </source>
</evidence>
<proteinExistence type="inferred from homology"/>
<comment type="similarity">
    <text evidence="3">Belongs to the methyl-accepting chemotaxis (MCP) protein family.</text>
</comment>
<dbReference type="Proteomes" id="UP000256899">
    <property type="component" value="Unassembled WGS sequence"/>
</dbReference>
<sequence length="660" mass="72149">MIKKNIFKYISSHLNLFIILPCILLGGVVFYDVYHSYNRMNNAYDSEYNAFLSHSVLGVVHEVQKERGMTAGFIGSSGQKFATELRQQRSLVDSALAKIKTDSKAWPLSADMQTSYDDFLAAFANLQATRQSVSSLSIPTADALRFYTNINNKGLHVVIMASKLSSNQVISSELFSIYNFSSAKESAGIERAVLANVLATDQFTPQQRAKHTELMTKQEVFLYEAFESATPELLSFFQQATGSSAALNVKQIRQAVADKNSNFNIQPQLWFQYATQRINALRDAEEKALSIVDKTAIKVQQEAVVVLVVELIVLAIGALTTIGIYISLSLRNHQSAKIKEGIDIALHRRDLLHEIKIVSYDELGEAAQGINSLTQLFAKDLSQFSSTAKDITQSTSETASAIEQSKVNLTEQHSGIQVIFSAAEQMNNNVSVIASAMQENSESVYKVAEESQQGKITVTEAVSVIQNAAEDMAKSAEAINQLNERVGSITDMVQLIGGIAEQTNLLALNAAIEAARAGEQGRGFAVVADEVRSLASRTQQSTEEISLVVDELQKGSTQAFDIINHGKKNAMAASHQAELIKAALDRITTQIDEVKNVTDSVTVSTKEQAQSIEEINTNIENIFQQATENVSGAEQIAVAAVTIADSAVDMDNQIEKYNYS</sequence>
<evidence type="ECO:0000256" key="1">
    <source>
        <dbReference type="ARBA" id="ARBA00004370"/>
    </source>
</evidence>
<dbReference type="FunFam" id="1.10.287.950:FF:000001">
    <property type="entry name" value="Methyl-accepting chemotaxis sensory transducer"/>
    <property type="match status" value="1"/>
</dbReference>
<dbReference type="Pfam" id="PF00015">
    <property type="entry name" value="MCPsignal"/>
    <property type="match status" value="1"/>
</dbReference>
<evidence type="ECO:0000256" key="4">
    <source>
        <dbReference type="PROSITE-ProRule" id="PRU00284"/>
    </source>
</evidence>
<keyword evidence="5" id="KW-0472">Membrane</keyword>
<evidence type="ECO:0000259" key="6">
    <source>
        <dbReference type="PROSITE" id="PS50111"/>
    </source>
</evidence>
<evidence type="ECO:0000256" key="5">
    <source>
        <dbReference type="SAM" id="Phobius"/>
    </source>
</evidence>
<keyword evidence="2 4" id="KW-0807">Transducer</keyword>
<feature type="domain" description="Methyl-accepting transducer" evidence="6">
    <location>
        <begin position="387"/>
        <end position="623"/>
    </location>
</feature>
<accession>A0A3E0U1T4</accession>
<protein>
    <submittedName>
        <fullName evidence="8">Methyl-accepting chemotaxis protein</fullName>
    </submittedName>
</protein>
<dbReference type="Pfam" id="PF08376">
    <property type="entry name" value="NIT"/>
    <property type="match status" value="1"/>
</dbReference>
<evidence type="ECO:0000259" key="7">
    <source>
        <dbReference type="PROSITE" id="PS50906"/>
    </source>
</evidence>
<reference evidence="9" key="1">
    <citation type="submission" date="2018-08" db="EMBL/GenBank/DDBJ databases">
        <title>Thalassotalea euphylliae genome.</title>
        <authorList>
            <person name="Summers S."/>
            <person name="Rice S.A."/>
            <person name="Freckelton M.L."/>
            <person name="Nedved B.T."/>
            <person name="Hadfield M.G."/>
        </authorList>
    </citation>
    <scope>NUCLEOTIDE SEQUENCE [LARGE SCALE GENOMIC DNA]</scope>
    <source>
        <strain evidence="9">H3</strain>
    </source>
</reference>
<dbReference type="EMBL" id="QUOT01000001">
    <property type="protein sequence ID" value="REL30002.1"/>
    <property type="molecule type" value="Genomic_DNA"/>
</dbReference>
<gene>
    <name evidence="8" type="ORF">DXX94_04375</name>
</gene>
<dbReference type="InterPro" id="IPR004089">
    <property type="entry name" value="MCPsignal_dom"/>
</dbReference>
<dbReference type="PROSITE" id="PS50906">
    <property type="entry name" value="NIT"/>
    <property type="match status" value="1"/>
</dbReference>
<keyword evidence="5" id="KW-1133">Transmembrane helix</keyword>